<keyword evidence="5 7" id="KW-0808">Transferase</keyword>
<dbReference type="Gene3D" id="3.40.50.1580">
    <property type="entry name" value="Nucleoside phosphorylase domain"/>
    <property type="match status" value="1"/>
</dbReference>
<evidence type="ECO:0000256" key="1">
    <source>
        <dbReference type="ARBA" id="ARBA00002678"/>
    </source>
</evidence>
<comment type="similarity">
    <text evidence="3 7">Belongs to the PNP/MTAP phosphorylase family.</text>
</comment>
<dbReference type="Pfam" id="PF01048">
    <property type="entry name" value="PNP_UDP_1"/>
    <property type="match status" value="1"/>
</dbReference>
<evidence type="ECO:0000256" key="5">
    <source>
        <dbReference type="ARBA" id="ARBA00022679"/>
    </source>
</evidence>
<dbReference type="SUPFAM" id="SSF53167">
    <property type="entry name" value="Purine and uridine phosphorylases"/>
    <property type="match status" value="1"/>
</dbReference>
<dbReference type="InterPro" id="IPR011268">
    <property type="entry name" value="Purine_phosphorylase"/>
</dbReference>
<protein>
    <recommendedName>
        <fullName evidence="7">Purine nucleoside phosphorylase</fullName>
        <ecNumber evidence="7">2.4.2.1</ecNumber>
    </recommendedName>
    <alternativeName>
        <fullName evidence="7">Inosine-guanosine phosphorylase</fullName>
    </alternativeName>
</protein>
<evidence type="ECO:0000313" key="10">
    <source>
        <dbReference type="Proteomes" id="UP001596540"/>
    </source>
</evidence>
<evidence type="ECO:0000256" key="4">
    <source>
        <dbReference type="ARBA" id="ARBA00022676"/>
    </source>
</evidence>
<name>A0ABW2KP56_9ACTN</name>
<proteinExistence type="inferred from homology"/>
<evidence type="ECO:0000256" key="6">
    <source>
        <dbReference type="ARBA" id="ARBA00048556"/>
    </source>
</evidence>
<feature type="domain" description="Nucleoside phosphorylase" evidence="8">
    <location>
        <begin position="40"/>
        <end position="238"/>
    </location>
</feature>
<evidence type="ECO:0000256" key="7">
    <source>
        <dbReference type="PIRNR" id="PIRNR000477"/>
    </source>
</evidence>
<keyword evidence="10" id="KW-1185">Reference proteome</keyword>
<comment type="pathway">
    <text evidence="2 7">Purine metabolism; purine nucleoside salvage.</text>
</comment>
<sequence>MSESTQERYATAIAEPIDLAVRAADELRTRTGADSYDALIVLGSGWAPAADALGAPDLEIDTATLPGFVPPSAPGHSATARAVWVGAKLVLLMCGRTHLYDGFGARQVAHAVRTGVAAGARTVLLTSSAGSLRTDFALGQPILVHDHLNLTGRSPLLGPDFVDLSDVYSRRLREVALETDPSLAEGIYAQIAGPQFPTPSELRMLRTVGADLVGMSTTLEAIAAVEMGAEVIGLALAAYDPLTPTGRLVTADGVLAIAHERAHDLGGLLNKILLRL</sequence>
<evidence type="ECO:0000256" key="2">
    <source>
        <dbReference type="ARBA" id="ARBA00005058"/>
    </source>
</evidence>
<comment type="caution">
    <text evidence="9">The sequence shown here is derived from an EMBL/GenBank/DDBJ whole genome shotgun (WGS) entry which is preliminary data.</text>
</comment>
<dbReference type="Proteomes" id="UP001596540">
    <property type="component" value="Unassembled WGS sequence"/>
</dbReference>
<comment type="catalytic activity">
    <reaction evidence="6">
        <text>a purine 2'-deoxy-D-ribonucleoside + phosphate = a purine nucleobase + 2-deoxy-alpha-D-ribose 1-phosphate</text>
        <dbReference type="Rhea" id="RHEA:36431"/>
        <dbReference type="ChEBI" id="CHEBI:26386"/>
        <dbReference type="ChEBI" id="CHEBI:43474"/>
        <dbReference type="ChEBI" id="CHEBI:57259"/>
        <dbReference type="ChEBI" id="CHEBI:142361"/>
        <dbReference type="EC" id="2.4.2.1"/>
    </reaction>
</comment>
<dbReference type="InterPro" id="IPR035994">
    <property type="entry name" value="Nucleoside_phosphorylase_sf"/>
</dbReference>
<evidence type="ECO:0000259" key="8">
    <source>
        <dbReference type="Pfam" id="PF01048"/>
    </source>
</evidence>
<dbReference type="RefSeq" id="WP_379873907.1">
    <property type="nucleotide sequence ID" value="NZ_JBHTBH010000017.1"/>
</dbReference>
<keyword evidence="4 7" id="KW-0328">Glycosyltransferase</keyword>
<dbReference type="PANTHER" id="PTHR11904:SF9">
    <property type="entry name" value="PURINE NUCLEOSIDE PHOSPHORYLASE-RELATED"/>
    <property type="match status" value="1"/>
</dbReference>
<reference evidence="10" key="1">
    <citation type="journal article" date="2019" name="Int. J. Syst. Evol. Microbiol.">
        <title>The Global Catalogue of Microorganisms (GCM) 10K type strain sequencing project: providing services to taxonomists for standard genome sequencing and annotation.</title>
        <authorList>
            <consortium name="The Broad Institute Genomics Platform"/>
            <consortium name="The Broad Institute Genome Sequencing Center for Infectious Disease"/>
            <person name="Wu L."/>
            <person name="Ma J."/>
        </authorList>
    </citation>
    <scope>NUCLEOTIDE SEQUENCE [LARGE SCALE GENOMIC DNA]</scope>
    <source>
        <strain evidence="10">CGMCC 4.7382</strain>
    </source>
</reference>
<evidence type="ECO:0000256" key="3">
    <source>
        <dbReference type="ARBA" id="ARBA00006751"/>
    </source>
</evidence>
<dbReference type="InterPro" id="IPR000845">
    <property type="entry name" value="Nucleoside_phosphorylase_d"/>
</dbReference>
<accession>A0ABW2KP56</accession>
<organism evidence="9 10">
    <name type="scientific">Marinactinospora rubrisoli</name>
    <dbReference type="NCBI Taxonomy" id="2715399"/>
    <lineage>
        <taxon>Bacteria</taxon>
        <taxon>Bacillati</taxon>
        <taxon>Actinomycetota</taxon>
        <taxon>Actinomycetes</taxon>
        <taxon>Streptosporangiales</taxon>
        <taxon>Nocardiopsidaceae</taxon>
        <taxon>Marinactinospora</taxon>
    </lineage>
</organism>
<dbReference type="NCBIfam" id="NF006054">
    <property type="entry name" value="PRK08202.1"/>
    <property type="match status" value="1"/>
</dbReference>
<dbReference type="PANTHER" id="PTHR11904">
    <property type="entry name" value="METHYLTHIOADENOSINE/PURINE NUCLEOSIDE PHOSPHORYLASE"/>
    <property type="match status" value="1"/>
</dbReference>
<dbReference type="CDD" id="cd09009">
    <property type="entry name" value="PNP-EcPNPII_like"/>
    <property type="match status" value="1"/>
</dbReference>
<evidence type="ECO:0000313" key="9">
    <source>
        <dbReference type="EMBL" id="MFC7331209.1"/>
    </source>
</evidence>
<gene>
    <name evidence="9" type="ORF">ACFQRF_26060</name>
</gene>
<comment type="function">
    <text evidence="1">The purine nucleoside phosphorylases catalyze the phosphorolytic breakdown of the N-glycosidic bond in the beta-(deoxy)ribonucleoside molecules, with the formation of the corresponding free purine bases and pentose-1-phosphate. Cleaves guanosine, inosine, 2'-deoxyguanosine and 2'-deoxyinosine.</text>
</comment>
<dbReference type="EMBL" id="JBHTBH010000017">
    <property type="protein sequence ID" value="MFC7331209.1"/>
    <property type="molecule type" value="Genomic_DNA"/>
</dbReference>
<dbReference type="PIRSF" id="PIRSF000477">
    <property type="entry name" value="PurNPase"/>
    <property type="match status" value="1"/>
</dbReference>
<dbReference type="EC" id="2.4.2.1" evidence="7"/>
<dbReference type="GO" id="GO:0004731">
    <property type="term" value="F:purine-nucleoside phosphorylase activity"/>
    <property type="evidence" value="ECO:0007669"/>
    <property type="project" value="UniProtKB-EC"/>
</dbReference>